<dbReference type="CDD" id="cd06223">
    <property type="entry name" value="PRTases_typeI"/>
    <property type="match status" value="1"/>
</dbReference>
<evidence type="ECO:0000259" key="2">
    <source>
        <dbReference type="Pfam" id="PF00156"/>
    </source>
</evidence>
<dbReference type="PANTHER" id="PTHR47505:SF1">
    <property type="entry name" value="DNA UTILIZATION PROTEIN YHGH"/>
    <property type="match status" value="1"/>
</dbReference>
<dbReference type="InterPro" id="IPR051910">
    <property type="entry name" value="ComF/GntX_DNA_util-trans"/>
</dbReference>
<proteinExistence type="inferred from homology"/>
<comment type="similarity">
    <text evidence="1">Belongs to the ComF/GntX family.</text>
</comment>
<dbReference type="Gene3D" id="3.40.50.2020">
    <property type="match status" value="1"/>
</dbReference>
<evidence type="ECO:0000313" key="3">
    <source>
        <dbReference type="EMBL" id="HIU52188.1"/>
    </source>
</evidence>
<evidence type="ECO:0000256" key="1">
    <source>
        <dbReference type="ARBA" id="ARBA00008007"/>
    </source>
</evidence>
<reference evidence="3" key="1">
    <citation type="submission" date="2020-10" db="EMBL/GenBank/DDBJ databases">
        <authorList>
            <person name="Gilroy R."/>
        </authorList>
    </citation>
    <scope>NUCLEOTIDE SEQUENCE</scope>
    <source>
        <strain evidence="3">CHK195-15760</strain>
    </source>
</reference>
<dbReference type="Pfam" id="PF00156">
    <property type="entry name" value="Pribosyltran"/>
    <property type="match status" value="1"/>
</dbReference>
<organism evidence="3 4">
    <name type="scientific">Candidatus Merdicola faecigallinarum</name>
    <dbReference type="NCBI Taxonomy" id="2840862"/>
    <lineage>
        <taxon>Bacteria</taxon>
        <taxon>Bacillati</taxon>
        <taxon>Bacillota</taxon>
        <taxon>Clostridia</taxon>
        <taxon>Candidatus Merdicola</taxon>
    </lineage>
</organism>
<dbReference type="SUPFAM" id="SSF53271">
    <property type="entry name" value="PRTase-like"/>
    <property type="match status" value="1"/>
</dbReference>
<sequence>MENLLERILQFFYPNVCGICGKIEKETICKQCQRQLETQIIAKRKSYIIREGRYFDEQIYLFQYKDMIRMKILSYKFNNQAYLYQTFAKLILNQEKICKFISKYEMLYPVPLHKIRRRQRGYNQSELIGKEISRKLGIPFSSKNLVKIKNSKKQSSLNKENRKKNVENAYVIKDGSQVKNKKILLFDDIYTTGNTVNECSRILREAGAEQIGILTIAKD</sequence>
<dbReference type="Proteomes" id="UP000824093">
    <property type="component" value="Unassembled WGS sequence"/>
</dbReference>
<dbReference type="PANTHER" id="PTHR47505">
    <property type="entry name" value="DNA UTILIZATION PROTEIN YHGH"/>
    <property type="match status" value="1"/>
</dbReference>
<gene>
    <name evidence="3" type="ORF">IAB70_06225</name>
</gene>
<evidence type="ECO:0000313" key="4">
    <source>
        <dbReference type="Proteomes" id="UP000824093"/>
    </source>
</evidence>
<protein>
    <submittedName>
        <fullName evidence="3">ComF family protein</fullName>
    </submittedName>
</protein>
<reference evidence="3" key="2">
    <citation type="journal article" date="2021" name="PeerJ">
        <title>Extensive microbial diversity within the chicken gut microbiome revealed by metagenomics and culture.</title>
        <authorList>
            <person name="Gilroy R."/>
            <person name="Ravi A."/>
            <person name="Getino M."/>
            <person name="Pursley I."/>
            <person name="Horton D.L."/>
            <person name="Alikhan N.F."/>
            <person name="Baker D."/>
            <person name="Gharbi K."/>
            <person name="Hall N."/>
            <person name="Watson M."/>
            <person name="Adriaenssens E.M."/>
            <person name="Foster-Nyarko E."/>
            <person name="Jarju S."/>
            <person name="Secka A."/>
            <person name="Antonio M."/>
            <person name="Oren A."/>
            <person name="Chaudhuri R.R."/>
            <person name="La Ragione R."/>
            <person name="Hildebrand F."/>
            <person name="Pallen M.J."/>
        </authorList>
    </citation>
    <scope>NUCLEOTIDE SEQUENCE</scope>
    <source>
        <strain evidence="3">CHK195-15760</strain>
    </source>
</reference>
<dbReference type="AlphaFoldDB" id="A0A9D1M232"/>
<dbReference type="InterPro" id="IPR000836">
    <property type="entry name" value="PRTase_dom"/>
</dbReference>
<name>A0A9D1M232_9FIRM</name>
<comment type="caution">
    <text evidence="3">The sequence shown here is derived from an EMBL/GenBank/DDBJ whole genome shotgun (WGS) entry which is preliminary data.</text>
</comment>
<accession>A0A9D1M232</accession>
<dbReference type="InterPro" id="IPR029057">
    <property type="entry name" value="PRTase-like"/>
</dbReference>
<feature type="domain" description="Phosphoribosyltransferase" evidence="2">
    <location>
        <begin position="127"/>
        <end position="217"/>
    </location>
</feature>
<dbReference type="EMBL" id="DVNH01000048">
    <property type="protein sequence ID" value="HIU52188.1"/>
    <property type="molecule type" value="Genomic_DNA"/>
</dbReference>